<dbReference type="InParanoid" id="A0A0G4FGM5"/>
<dbReference type="FunCoup" id="A0A0G4FGM5">
    <property type="interactions" value="11"/>
</dbReference>
<accession>A0A0G4FGM5</accession>
<keyword evidence="3" id="KW-1185">Reference proteome</keyword>
<name>A0A0G4FGM5_VITBC</name>
<sequence length="165" mass="17760">MAEIARTSTAYGEVLKTDPVVILQNAAFIVYLLADAVALIVLAIDGLSPCDSPLALWVMVALFLSAPATMAVDVVNDMPAIATKHFSAFQLELGWLVVSVGGLVVSVLWVFVGTGWVTSSLTCQTTAPALWWLVFTVSMFYWVFLSVFVIAILVFTVVNMLAGQK</sequence>
<proteinExistence type="predicted"/>
<keyword evidence="1" id="KW-0812">Transmembrane</keyword>
<feature type="transmembrane region" description="Helical" evidence="1">
    <location>
        <begin position="21"/>
        <end position="42"/>
    </location>
</feature>
<keyword evidence="1" id="KW-0472">Membrane</keyword>
<evidence type="ECO:0000313" key="2">
    <source>
        <dbReference type="EMBL" id="CEM12008.1"/>
    </source>
</evidence>
<dbReference type="AlphaFoldDB" id="A0A0G4FGM5"/>
<dbReference type="Proteomes" id="UP000041254">
    <property type="component" value="Unassembled WGS sequence"/>
</dbReference>
<dbReference type="VEuPathDB" id="CryptoDB:Vbra_1214"/>
<feature type="transmembrane region" description="Helical" evidence="1">
    <location>
        <begin position="129"/>
        <end position="162"/>
    </location>
</feature>
<protein>
    <submittedName>
        <fullName evidence="2">Uncharacterized protein</fullName>
    </submittedName>
</protein>
<keyword evidence="1" id="KW-1133">Transmembrane helix</keyword>
<gene>
    <name evidence="2" type="ORF">Vbra_1214</name>
</gene>
<organism evidence="2 3">
    <name type="scientific">Vitrella brassicaformis (strain CCMP3155)</name>
    <dbReference type="NCBI Taxonomy" id="1169540"/>
    <lineage>
        <taxon>Eukaryota</taxon>
        <taxon>Sar</taxon>
        <taxon>Alveolata</taxon>
        <taxon>Colpodellida</taxon>
        <taxon>Vitrellaceae</taxon>
        <taxon>Vitrella</taxon>
    </lineage>
</organism>
<feature type="transmembrane region" description="Helical" evidence="1">
    <location>
        <begin position="93"/>
        <end position="117"/>
    </location>
</feature>
<feature type="transmembrane region" description="Helical" evidence="1">
    <location>
        <begin position="54"/>
        <end position="72"/>
    </location>
</feature>
<dbReference type="EMBL" id="CDMY01000430">
    <property type="protein sequence ID" value="CEM12008.1"/>
    <property type="molecule type" value="Genomic_DNA"/>
</dbReference>
<evidence type="ECO:0000313" key="3">
    <source>
        <dbReference type="Proteomes" id="UP000041254"/>
    </source>
</evidence>
<reference evidence="2 3" key="1">
    <citation type="submission" date="2014-11" db="EMBL/GenBank/DDBJ databases">
        <authorList>
            <person name="Zhu J."/>
            <person name="Qi W."/>
            <person name="Song R."/>
        </authorList>
    </citation>
    <scope>NUCLEOTIDE SEQUENCE [LARGE SCALE GENOMIC DNA]</scope>
</reference>
<evidence type="ECO:0000256" key="1">
    <source>
        <dbReference type="SAM" id="Phobius"/>
    </source>
</evidence>